<reference evidence="2" key="1">
    <citation type="submission" date="2020-06" db="EMBL/GenBank/DDBJ databases">
        <authorList>
            <person name="Li T."/>
            <person name="Hu X."/>
            <person name="Zhang T."/>
            <person name="Song X."/>
            <person name="Zhang H."/>
            <person name="Dai N."/>
            <person name="Sheng W."/>
            <person name="Hou X."/>
            <person name="Wei L."/>
        </authorList>
    </citation>
    <scope>NUCLEOTIDE SEQUENCE</scope>
    <source>
        <strain evidence="2">G02</strain>
        <tissue evidence="2">Leaf</tissue>
    </source>
</reference>
<evidence type="ECO:0000313" key="2">
    <source>
        <dbReference type="EMBL" id="KAL0419790.1"/>
    </source>
</evidence>
<feature type="compositionally biased region" description="Polar residues" evidence="1">
    <location>
        <begin position="11"/>
        <end position="24"/>
    </location>
</feature>
<reference evidence="2" key="2">
    <citation type="journal article" date="2024" name="Plant">
        <title>Genomic evolution and insights into agronomic trait innovations of Sesamum species.</title>
        <authorList>
            <person name="Miao H."/>
            <person name="Wang L."/>
            <person name="Qu L."/>
            <person name="Liu H."/>
            <person name="Sun Y."/>
            <person name="Le M."/>
            <person name="Wang Q."/>
            <person name="Wei S."/>
            <person name="Zheng Y."/>
            <person name="Lin W."/>
            <person name="Duan Y."/>
            <person name="Cao H."/>
            <person name="Xiong S."/>
            <person name="Wang X."/>
            <person name="Wei L."/>
            <person name="Li C."/>
            <person name="Ma Q."/>
            <person name="Ju M."/>
            <person name="Zhao R."/>
            <person name="Li G."/>
            <person name="Mu C."/>
            <person name="Tian Q."/>
            <person name="Mei H."/>
            <person name="Zhang T."/>
            <person name="Gao T."/>
            <person name="Zhang H."/>
        </authorList>
    </citation>
    <scope>NUCLEOTIDE SEQUENCE</scope>
    <source>
        <strain evidence="2">G02</strain>
    </source>
</reference>
<comment type="caution">
    <text evidence="2">The sequence shown here is derived from an EMBL/GenBank/DDBJ whole genome shotgun (WGS) entry which is preliminary data.</text>
</comment>
<protein>
    <submittedName>
        <fullName evidence="2">Uncharacterized protein</fullName>
    </submittedName>
</protein>
<proteinExistence type="predicted"/>
<name>A0AAW2UU56_SESRA</name>
<dbReference type="AlphaFoldDB" id="A0AAW2UU56"/>
<accession>A0AAW2UU56</accession>
<evidence type="ECO:0000256" key="1">
    <source>
        <dbReference type="SAM" id="MobiDB-lite"/>
    </source>
</evidence>
<dbReference type="EMBL" id="JACGWJ010000005">
    <property type="protein sequence ID" value="KAL0419790.1"/>
    <property type="molecule type" value="Genomic_DNA"/>
</dbReference>
<gene>
    <name evidence="2" type="ORF">Sradi_1392500</name>
</gene>
<organism evidence="2">
    <name type="scientific">Sesamum radiatum</name>
    <name type="common">Black benniseed</name>
    <dbReference type="NCBI Taxonomy" id="300843"/>
    <lineage>
        <taxon>Eukaryota</taxon>
        <taxon>Viridiplantae</taxon>
        <taxon>Streptophyta</taxon>
        <taxon>Embryophyta</taxon>
        <taxon>Tracheophyta</taxon>
        <taxon>Spermatophyta</taxon>
        <taxon>Magnoliopsida</taxon>
        <taxon>eudicotyledons</taxon>
        <taxon>Gunneridae</taxon>
        <taxon>Pentapetalae</taxon>
        <taxon>asterids</taxon>
        <taxon>lamiids</taxon>
        <taxon>Lamiales</taxon>
        <taxon>Pedaliaceae</taxon>
        <taxon>Sesamum</taxon>
    </lineage>
</organism>
<dbReference type="PANTHER" id="PTHR47418">
    <property type="entry name" value="ALPHA/BETA-HYDROLASES SUPERFAMILY PROTEIN"/>
    <property type="match status" value="1"/>
</dbReference>
<sequence length="116" mass="12923">MPMNEEVSVVPSHSRTSAPSSISSGHVEHENSACGTAEDLFVPGTLYYIKKNVGAENCLKPGEYFKLLRRHGGEHFPRILISSNIISDHICDSHYYALRDVLKGLPSSLYEDIFDE</sequence>
<feature type="region of interest" description="Disordered" evidence="1">
    <location>
        <begin position="1"/>
        <end position="30"/>
    </location>
</feature>